<dbReference type="Proteomes" id="UP001175271">
    <property type="component" value="Unassembled WGS sequence"/>
</dbReference>
<evidence type="ECO:0000256" key="1">
    <source>
        <dbReference type="SAM" id="Coils"/>
    </source>
</evidence>
<proteinExistence type="predicted"/>
<organism evidence="2 3">
    <name type="scientific">Steinernema hermaphroditum</name>
    <dbReference type="NCBI Taxonomy" id="289476"/>
    <lineage>
        <taxon>Eukaryota</taxon>
        <taxon>Metazoa</taxon>
        <taxon>Ecdysozoa</taxon>
        <taxon>Nematoda</taxon>
        <taxon>Chromadorea</taxon>
        <taxon>Rhabditida</taxon>
        <taxon>Tylenchina</taxon>
        <taxon>Panagrolaimomorpha</taxon>
        <taxon>Strongyloidoidea</taxon>
        <taxon>Steinernematidae</taxon>
        <taxon>Steinernema</taxon>
    </lineage>
</organism>
<protein>
    <submittedName>
        <fullName evidence="2">Uncharacterized protein</fullName>
    </submittedName>
</protein>
<dbReference type="EMBL" id="JAUCMV010000004">
    <property type="protein sequence ID" value="KAK0407207.1"/>
    <property type="molecule type" value="Genomic_DNA"/>
</dbReference>
<name>A0AA39LRP7_9BILA</name>
<reference evidence="2" key="1">
    <citation type="submission" date="2023-06" db="EMBL/GenBank/DDBJ databases">
        <title>Genomic analysis of the entomopathogenic nematode Steinernema hermaphroditum.</title>
        <authorList>
            <person name="Schwarz E.M."/>
            <person name="Heppert J.K."/>
            <person name="Baniya A."/>
            <person name="Schwartz H.T."/>
            <person name="Tan C.-H."/>
            <person name="Antoshechkin I."/>
            <person name="Sternberg P.W."/>
            <person name="Goodrich-Blair H."/>
            <person name="Dillman A.R."/>
        </authorList>
    </citation>
    <scope>NUCLEOTIDE SEQUENCE</scope>
    <source>
        <strain evidence="2">PS9179</strain>
        <tissue evidence="2">Whole animal</tissue>
    </source>
</reference>
<gene>
    <name evidence="2" type="ORF">QR680_019075</name>
</gene>
<evidence type="ECO:0000313" key="2">
    <source>
        <dbReference type="EMBL" id="KAK0407207.1"/>
    </source>
</evidence>
<dbReference type="AlphaFoldDB" id="A0AA39LRP7"/>
<sequence length="75" mass="8533">MLFTSNHHSIPDTMDAELMKFKENLLKEIVALKTQLQEAAAKKEAIEGESEAVMDERAEAVKRYLELKESEAHES</sequence>
<feature type="coiled-coil region" evidence="1">
    <location>
        <begin position="22"/>
        <end position="56"/>
    </location>
</feature>
<keyword evidence="1" id="KW-0175">Coiled coil</keyword>
<comment type="caution">
    <text evidence="2">The sequence shown here is derived from an EMBL/GenBank/DDBJ whole genome shotgun (WGS) entry which is preliminary data.</text>
</comment>
<accession>A0AA39LRP7</accession>
<evidence type="ECO:0000313" key="3">
    <source>
        <dbReference type="Proteomes" id="UP001175271"/>
    </source>
</evidence>
<keyword evidence="3" id="KW-1185">Reference proteome</keyword>